<evidence type="ECO:0000313" key="1">
    <source>
        <dbReference type="EMBL" id="JAH27960.1"/>
    </source>
</evidence>
<accession>A0A0E9RHM4</accession>
<reference evidence="1" key="1">
    <citation type="submission" date="2014-11" db="EMBL/GenBank/DDBJ databases">
        <authorList>
            <person name="Amaro Gonzalez C."/>
        </authorList>
    </citation>
    <scope>NUCLEOTIDE SEQUENCE</scope>
</reference>
<reference evidence="1" key="2">
    <citation type="journal article" date="2015" name="Fish Shellfish Immunol.">
        <title>Early steps in the European eel (Anguilla anguilla)-Vibrio vulnificus interaction in the gills: Role of the RtxA13 toxin.</title>
        <authorList>
            <person name="Callol A."/>
            <person name="Pajuelo D."/>
            <person name="Ebbesson L."/>
            <person name="Teles M."/>
            <person name="MacKenzie S."/>
            <person name="Amaro C."/>
        </authorList>
    </citation>
    <scope>NUCLEOTIDE SEQUENCE</scope>
</reference>
<dbReference type="EMBL" id="GBXM01080617">
    <property type="protein sequence ID" value="JAH27960.1"/>
    <property type="molecule type" value="Transcribed_RNA"/>
</dbReference>
<dbReference type="AlphaFoldDB" id="A0A0E9RHM4"/>
<organism evidence="1">
    <name type="scientific">Anguilla anguilla</name>
    <name type="common">European freshwater eel</name>
    <name type="synonym">Muraena anguilla</name>
    <dbReference type="NCBI Taxonomy" id="7936"/>
    <lineage>
        <taxon>Eukaryota</taxon>
        <taxon>Metazoa</taxon>
        <taxon>Chordata</taxon>
        <taxon>Craniata</taxon>
        <taxon>Vertebrata</taxon>
        <taxon>Euteleostomi</taxon>
        <taxon>Actinopterygii</taxon>
        <taxon>Neopterygii</taxon>
        <taxon>Teleostei</taxon>
        <taxon>Anguilliformes</taxon>
        <taxon>Anguillidae</taxon>
        <taxon>Anguilla</taxon>
    </lineage>
</organism>
<name>A0A0E9RHM4_ANGAN</name>
<proteinExistence type="predicted"/>
<sequence>MFYSKHVWLRIPTKLPYLLYYFFSKIFYDFHPENLKPISNHKQSHKGNNTIQFIF</sequence>
<protein>
    <submittedName>
        <fullName evidence="1">Uncharacterized protein</fullName>
    </submittedName>
</protein>